<dbReference type="EMBL" id="HBGN01014462">
    <property type="protein sequence ID" value="CAD9326630.1"/>
    <property type="molecule type" value="Transcribed_RNA"/>
</dbReference>
<dbReference type="InterPro" id="IPR044665">
    <property type="entry name" value="E_coli_cyclophilin_A-like"/>
</dbReference>
<reference evidence="5" key="1">
    <citation type="submission" date="2021-01" db="EMBL/GenBank/DDBJ databases">
        <authorList>
            <person name="Corre E."/>
            <person name="Pelletier E."/>
            <person name="Niang G."/>
            <person name="Scheremetjew M."/>
            <person name="Finn R."/>
            <person name="Kale V."/>
            <person name="Holt S."/>
            <person name="Cochrane G."/>
            <person name="Meng A."/>
            <person name="Brown T."/>
            <person name="Cohen L."/>
        </authorList>
    </citation>
    <scope>NUCLEOTIDE SEQUENCE</scope>
    <source>
        <strain evidence="5">Pop2</strain>
    </source>
</reference>
<dbReference type="InterPro" id="IPR002130">
    <property type="entry name" value="Cyclophilin-type_PPIase_dom"/>
</dbReference>
<dbReference type="AlphaFoldDB" id="A0A7S2EBX8"/>
<dbReference type="Pfam" id="PF00160">
    <property type="entry name" value="Pro_isomerase"/>
    <property type="match status" value="1"/>
</dbReference>
<dbReference type="EC" id="5.2.1.8" evidence="3"/>
<keyword evidence="2 3" id="KW-0413">Isomerase</keyword>
<comment type="catalytic activity">
    <reaction evidence="3">
        <text>[protein]-peptidylproline (omega=180) = [protein]-peptidylproline (omega=0)</text>
        <dbReference type="Rhea" id="RHEA:16237"/>
        <dbReference type="Rhea" id="RHEA-COMP:10747"/>
        <dbReference type="Rhea" id="RHEA-COMP:10748"/>
        <dbReference type="ChEBI" id="CHEBI:83833"/>
        <dbReference type="ChEBI" id="CHEBI:83834"/>
        <dbReference type="EC" id="5.2.1.8"/>
    </reaction>
</comment>
<proteinExistence type="inferred from homology"/>
<dbReference type="Gene3D" id="2.40.100.10">
    <property type="entry name" value="Cyclophilin-like"/>
    <property type="match status" value="1"/>
</dbReference>
<accession>A0A7S2EBX8</accession>
<comment type="similarity">
    <text evidence="3">Belongs to the cyclophilin-type PPIase family.</text>
</comment>
<sequence>MASSIQMLLSLLFALVVILNTANADEVTLVKFEIQIGPSKSGSFIMEVHSDWAPIGAKRFLDLVDGIGPTGNRQPEYSGETFWKGLRFFRVIDGFMAQFGIASKHDISAQWVNAKLKDDPVKESNKKGYVTFATSGPDSRTSQMFINFSDNSFLDSQGFAPFAKVVQGMEVVDQIYKGYGETPDQGMIQDEGNRYLKRKFPNLSYVKSVQRVESTGDEL</sequence>
<evidence type="ECO:0000256" key="2">
    <source>
        <dbReference type="ARBA" id="ARBA00023235"/>
    </source>
</evidence>
<dbReference type="PROSITE" id="PS50072">
    <property type="entry name" value="CSA_PPIASE_2"/>
    <property type="match status" value="1"/>
</dbReference>
<name>A0A7S2EBX8_9STRA</name>
<dbReference type="PANTHER" id="PTHR43246">
    <property type="entry name" value="PEPTIDYL-PROLYL CIS-TRANS ISOMERASE CYP38, CHLOROPLASTIC"/>
    <property type="match status" value="1"/>
</dbReference>
<organism evidence="5">
    <name type="scientific">Ditylum brightwellii</name>
    <dbReference type="NCBI Taxonomy" id="49249"/>
    <lineage>
        <taxon>Eukaryota</taxon>
        <taxon>Sar</taxon>
        <taxon>Stramenopiles</taxon>
        <taxon>Ochrophyta</taxon>
        <taxon>Bacillariophyta</taxon>
        <taxon>Mediophyceae</taxon>
        <taxon>Lithodesmiophycidae</taxon>
        <taxon>Lithodesmiales</taxon>
        <taxon>Lithodesmiaceae</taxon>
        <taxon>Ditylum</taxon>
    </lineage>
</organism>
<keyword evidence="1 3" id="KW-0697">Rotamase</keyword>
<gene>
    <name evidence="5" type="ORF">DBRI1063_LOCUS9250</name>
</gene>
<feature type="chain" id="PRO_5031590615" description="Peptidyl-prolyl cis-trans isomerase" evidence="3">
    <location>
        <begin position="25"/>
        <end position="219"/>
    </location>
</feature>
<feature type="domain" description="PPIase cyclophilin-type" evidence="4">
    <location>
        <begin position="31"/>
        <end position="175"/>
    </location>
</feature>
<comment type="function">
    <text evidence="3">PPIases accelerate the folding of proteins. It catalyzes the cis-trans isomerization of proline imidic peptide bonds in oligopeptides.</text>
</comment>
<evidence type="ECO:0000256" key="1">
    <source>
        <dbReference type="ARBA" id="ARBA00023110"/>
    </source>
</evidence>
<dbReference type="SUPFAM" id="SSF50891">
    <property type="entry name" value="Cyclophilin-like"/>
    <property type="match status" value="1"/>
</dbReference>
<protein>
    <recommendedName>
        <fullName evidence="3">Peptidyl-prolyl cis-trans isomerase</fullName>
        <shortName evidence="3">PPIase</shortName>
        <ecNumber evidence="3">5.2.1.8</ecNumber>
    </recommendedName>
</protein>
<dbReference type="GO" id="GO:0003755">
    <property type="term" value="F:peptidyl-prolyl cis-trans isomerase activity"/>
    <property type="evidence" value="ECO:0007669"/>
    <property type="project" value="UniProtKB-UniRule"/>
</dbReference>
<evidence type="ECO:0000313" key="5">
    <source>
        <dbReference type="EMBL" id="CAD9326630.1"/>
    </source>
</evidence>
<dbReference type="PRINTS" id="PR00153">
    <property type="entry name" value="CSAPPISMRASE"/>
</dbReference>
<evidence type="ECO:0000259" key="4">
    <source>
        <dbReference type="PROSITE" id="PS50072"/>
    </source>
</evidence>
<dbReference type="InterPro" id="IPR029000">
    <property type="entry name" value="Cyclophilin-like_dom_sf"/>
</dbReference>
<keyword evidence="3" id="KW-0732">Signal</keyword>
<feature type="signal peptide" evidence="3">
    <location>
        <begin position="1"/>
        <end position="24"/>
    </location>
</feature>
<evidence type="ECO:0000256" key="3">
    <source>
        <dbReference type="RuleBase" id="RU363019"/>
    </source>
</evidence>